<evidence type="ECO:0000259" key="4">
    <source>
        <dbReference type="PROSITE" id="PS50042"/>
    </source>
</evidence>
<dbReference type="InterPro" id="IPR014710">
    <property type="entry name" value="RmlC-like_jellyroll"/>
</dbReference>
<evidence type="ECO:0000256" key="3">
    <source>
        <dbReference type="SAM" id="Phobius"/>
    </source>
</evidence>
<organism evidence="5 6">
    <name type="scientific">Cucumis sativus</name>
    <name type="common">Cucumber</name>
    <dbReference type="NCBI Taxonomy" id="3659"/>
    <lineage>
        <taxon>Eukaryota</taxon>
        <taxon>Viridiplantae</taxon>
        <taxon>Streptophyta</taxon>
        <taxon>Embryophyta</taxon>
        <taxon>Tracheophyta</taxon>
        <taxon>Spermatophyta</taxon>
        <taxon>Magnoliopsida</taxon>
        <taxon>eudicotyledons</taxon>
        <taxon>Gunneridae</taxon>
        <taxon>Pentapetalae</taxon>
        <taxon>rosids</taxon>
        <taxon>fabids</taxon>
        <taxon>Cucurbitales</taxon>
        <taxon>Cucurbitaceae</taxon>
        <taxon>Benincaseae</taxon>
        <taxon>Cucumis</taxon>
    </lineage>
</organism>
<keyword evidence="3" id="KW-0812">Transmembrane</keyword>
<sequence length="328" mass="37396">MIQMIIKKYLQTSILNIDNMKCADYPCSSLYKIIRIYVLCKKLSRSAAPNDITVTGKFRGTFNFLLFILASHVVGAFWYCFSVLRELYCWQSACKFNSGCKVNSFSCEDITSNERFVDNFCPINPPNPAIFDFGLFLNAHQSGVTRVNDFPVKLLCCFFWGLRALSSFGSNLTTSSYACENIFAALVSIAGILLVVYLIGNLQKKKEIKEFVRDKFGWKNDVNLKTLLDVFSSPFVEEIKKELCCNILKRVPMLKEFEEEKLEEMMKDMKLMIFAEHNYIIQEGELVEQMLLFTKGMGLKFSKSIGARTTISTFGKGDLFGEQLLIGQ</sequence>
<feature type="domain" description="Cyclic nucleotide-binding" evidence="4">
    <location>
        <begin position="253"/>
        <end position="328"/>
    </location>
</feature>
<reference evidence="5 6" key="2">
    <citation type="journal article" date="2009" name="PLoS ONE">
        <title>An integrated genetic and cytogenetic map of the cucumber genome.</title>
        <authorList>
            <person name="Ren Y."/>
            <person name="Zhang Z."/>
            <person name="Liu J."/>
            <person name="Staub J.E."/>
            <person name="Han Y."/>
            <person name="Cheng Z."/>
            <person name="Li X."/>
            <person name="Lu J."/>
            <person name="Miao H."/>
            <person name="Kang H."/>
            <person name="Xie B."/>
            <person name="Gu X."/>
            <person name="Wang X."/>
            <person name="Du Y."/>
            <person name="Jin W."/>
            <person name="Huang S."/>
        </authorList>
    </citation>
    <scope>NUCLEOTIDE SEQUENCE [LARGE SCALE GENOMIC DNA]</scope>
    <source>
        <strain evidence="6">cv. 9930</strain>
    </source>
</reference>
<keyword evidence="1" id="KW-0406">Ion transport</keyword>
<dbReference type="OMA" id="ACENIFA"/>
<gene>
    <name evidence="5" type="ORF">Csa_3G606870</name>
</gene>
<evidence type="ECO:0000313" key="6">
    <source>
        <dbReference type="Proteomes" id="UP000029981"/>
    </source>
</evidence>
<dbReference type="InterPro" id="IPR018490">
    <property type="entry name" value="cNMP-bd_dom_sf"/>
</dbReference>
<dbReference type="InterPro" id="IPR000595">
    <property type="entry name" value="cNMP-bd_dom"/>
</dbReference>
<dbReference type="SUPFAM" id="SSF81324">
    <property type="entry name" value="Voltage-gated potassium channels"/>
    <property type="match status" value="1"/>
</dbReference>
<dbReference type="EMBL" id="CM002924">
    <property type="protein sequence ID" value="KGN58279.1"/>
    <property type="molecule type" value="Genomic_DNA"/>
</dbReference>
<evidence type="ECO:0000256" key="2">
    <source>
        <dbReference type="ARBA" id="ARBA00023303"/>
    </source>
</evidence>
<dbReference type="Gramene" id="KGN58279">
    <property type="protein sequence ID" value="KGN58279"/>
    <property type="gene ID" value="Csa_3G606870"/>
</dbReference>
<protein>
    <recommendedName>
        <fullName evidence="4">Cyclic nucleotide-binding domain-containing protein</fullName>
    </recommendedName>
</protein>
<reference evidence="5 6" key="4">
    <citation type="journal article" date="2011" name="BMC Genomics">
        <title>RNA-Seq improves annotation of protein-coding genes in the cucumber genome.</title>
        <authorList>
            <person name="Li Z."/>
            <person name="Zhang Z."/>
            <person name="Yan P."/>
            <person name="Huang S."/>
            <person name="Fei Z."/>
            <person name="Lin K."/>
        </authorList>
    </citation>
    <scope>NUCLEOTIDE SEQUENCE [LARGE SCALE GENOMIC DNA]</scope>
    <source>
        <strain evidence="6">cv. 9930</strain>
    </source>
</reference>
<keyword evidence="1" id="KW-0813">Transport</keyword>
<evidence type="ECO:0000256" key="1">
    <source>
        <dbReference type="ARBA" id="ARBA00023286"/>
    </source>
</evidence>
<keyword evidence="1" id="KW-1071">Ligand-gated ion channel</keyword>
<dbReference type="Gene3D" id="2.60.120.10">
    <property type="entry name" value="Jelly Rolls"/>
    <property type="match status" value="1"/>
</dbReference>
<keyword evidence="2" id="KW-0407">Ion channel</keyword>
<feature type="transmembrane region" description="Helical" evidence="3">
    <location>
        <begin position="64"/>
        <end position="84"/>
    </location>
</feature>
<keyword evidence="3" id="KW-0472">Membrane</keyword>
<evidence type="ECO:0000313" key="5">
    <source>
        <dbReference type="EMBL" id="KGN58279.1"/>
    </source>
</evidence>
<proteinExistence type="predicted"/>
<name>A0A0A0LBE9_CUCSA</name>
<dbReference type="AlphaFoldDB" id="A0A0A0LBE9"/>
<dbReference type="PANTHER" id="PTHR45651">
    <property type="entry name" value="CYCLIC NUCLEOTIDE-GATED ION CHANNEL 15-RELATED-RELATED"/>
    <property type="match status" value="1"/>
</dbReference>
<dbReference type="GO" id="GO:0016020">
    <property type="term" value="C:membrane"/>
    <property type="evidence" value="ECO:0007669"/>
    <property type="project" value="UniProtKB-SubCell"/>
</dbReference>
<dbReference type="SUPFAM" id="SSF51206">
    <property type="entry name" value="cAMP-binding domain-like"/>
    <property type="match status" value="1"/>
</dbReference>
<dbReference type="PROSITE" id="PS50042">
    <property type="entry name" value="CNMP_BINDING_3"/>
    <property type="match status" value="1"/>
</dbReference>
<accession>A0A0A0LBE9</accession>
<dbReference type="GO" id="GO:0034220">
    <property type="term" value="P:monoatomic ion transmembrane transport"/>
    <property type="evidence" value="ECO:0007669"/>
    <property type="project" value="UniProtKB-KW"/>
</dbReference>
<reference evidence="5 6" key="3">
    <citation type="journal article" date="2010" name="BMC Genomics">
        <title>Transcriptome sequencing and comparative analysis of cucumber flowers with different sex types.</title>
        <authorList>
            <person name="Guo S."/>
            <person name="Zheng Y."/>
            <person name="Joung J.G."/>
            <person name="Liu S."/>
            <person name="Zhang Z."/>
            <person name="Crasta O.R."/>
            <person name="Sobral B.W."/>
            <person name="Xu Y."/>
            <person name="Huang S."/>
            <person name="Fei Z."/>
        </authorList>
    </citation>
    <scope>NUCLEOTIDE SEQUENCE [LARGE SCALE GENOMIC DNA]</scope>
    <source>
        <strain evidence="6">cv. 9930</strain>
    </source>
</reference>
<dbReference type="Proteomes" id="UP000029981">
    <property type="component" value="Chromosome 3"/>
</dbReference>
<keyword evidence="3" id="KW-1133">Transmembrane helix</keyword>
<reference evidence="5 6" key="1">
    <citation type="journal article" date="2009" name="Nat. Genet.">
        <title>The genome of the cucumber, Cucumis sativus L.</title>
        <authorList>
            <person name="Huang S."/>
            <person name="Li R."/>
            <person name="Zhang Z."/>
            <person name="Li L."/>
            <person name="Gu X."/>
            <person name="Fan W."/>
            <person name="Lucas W.J."/>
            <person name="Wang X."/>
            <person name="Xie B."/>
            <person name="Ni P."/>
            <person name="Ren Y."/>
            <person name="Zhu H."/>
            <person name="Li J."/>
            <person name="Lin K."/>
            <person name="Jin W."/>
            <person name="Fei Z."/>
            <person name="Li G."/>
            <person name="Staub J."/>
            <person name="Kilian A."/>
            <person name="van der Vossen E.A."/>
            <person name="Wu Y."/>
            <person name="Guo J."/>
            <person name="He J."/>
            <person name="Jia Z."/>
            <person name="Ren Y."/>
            <person name="Tian G."/>
            <person name="Lu Y."/>
            <person name="Ruan J."/>
            <person name="Qian W."/>
            <person name="Wang M."/>
            <person name="Huang Q."/>
            <person name="Li B."/>
            <person name="Xuan Z."/>
            <person name="Cao J."/>
            <person name="Asan"/>
            <person name="Wu Z."/>
            <person name="Zhang J."/>
            <person name="Cai Q."/>
            <person name="Bai Y."/>
            <person name="Zhao B."/>
            <person name="Han Y."/>
            <person name="Li Y."/>
            <person name="Li X."/>
            <person name="Wang S."/>
            <person name="Shi Q."/>
            <person name="Liu S."/>
            <person name="Cho W.K."/>
            <person name="Kim J.Y."/>
            <person name="Xu Y."/>
            <person name="Heller-Uszynska K."/>
            <person name="Miao H."/>
            <person name="Cheng Z."/>
            <person name="Zhang S."/>
            <person name="Wu J."/>
            <person name="Yang Y."/>
            <person name="Kang H."/>
            <person name="Li M."/>
            <person name="Liang H."/>
            <person name="Ren X."/>
            <person name="Shi Z."/>
            <person name="Wen M."/>
            <person name="Jian M."/>
            <person name="Yang H."/>
            <person name="Zhang G."/>
            <person name="Yang Z."/>
            <person name="Chen R."/>
            <person name="Liu S."/>
            <person name="Li J."/>
            <person name="Ma L."/>
            <person name="Liu H."/>
            <person name="Zhou Y."/>
            <person name="Zhao J."/>
            <person name="Fang X."/>
            <person name="Li G."/>
            <person name="Fang L."/>
            <person name="Li Y."/>
            <person name="Liu D."/>
            <person name="Zheng H."/>
            <person name="Zhang Y."/>
            <person name="Qin N."/>
            <person name="Li Z."/>
            <person name="Yang G."/>
            <person name="Yang S."/>
            <person name="Bolund L."/>
            <person name="Kristiansen K."/>
            <person name="Zheng H."/>
            <person name="Li S."/>
            <person name="Zhang X."/>
            <person name="Yang H."/>
            <person name="Wang J."/>
            <person name="Sun R."/>
            <person name="Zhang B."/>
            <person name="Jiang S."/>
            <person name="Wang J."/>
            <person name="Du Y."/>
            <person name="Li S."/>
        </authorList>
    </citation>
    <scope>NUCLEOTIDE SEQUENCE [LARGE SCALE GENOMIC DNA]</scope>
    <source>
        <strain evidence="6">cv. 9930</strain>
    </source>
</reference>
<feature type="transmembrane region" description="Helical" evidence="3">
    <location>
        <begin position="182"/>
        <end position="200"/>
    </location>
</feature>
<dbReference type="PANTHER" id="PTHR45651:SF68">
    <property type="entry name" value="ION TRANSPORT DOMAIN-CONTAINING PROTEIN"/>
    <property type="match status" value="1"/>
</dbReference>
<keyword evidence="6" id="KW-1185">Reference proteome</keyword>